<name>A0ABQ8CBC8_BRANA</name>
<protein>
    <submittedName>
        <fullName evidence="1">Uncharacterized protein</fullName>
    </submittedName>
</protein>
<comment type="caution">
    <text evidence="1">The sequence shown here is derived from an EMBL/GenBank/DDBJ whole genome shotgun (WGS) entry which is preliminary data.</text>
</comment>
<dbReference type="Proteomes" id="UP000824890">
    <property type="component" value="Unassembled WGS sequence"/>
</dbReference>
<accession>A0ABQ8CBC8</accession>
<keyword evidence="2" id="KW-1185">Reference proteome</keyword>
<sequence>MQGILKLKLMISFYVYMVIQHKTKHGEHALARLKSGHKYYLLGRLSSELKRRERLQVMYERKKQLNKLRDNVDQVVTY</sequence>
<proteinExistence type="predicted"/>
<organism evidence="1 2">
    <name type="scientific">Brassica napus</name>
    <name type="common">Rape</name>
    <dbReference type="NCBI Taxonomy" id="3708"/>
    <lineage>
        <taxon>Eukaryota</taxon>
        <taxon>Viridiplantae</taxon>
        <taxon>Streptophyta</taxon>
        <taxon>Embryophyta</taxon>
        <taxon>Tracheophyta</taxon>
        <taxon>Spermatophyta</taxon>
        <taxon>Magnoliopsida</taxon>
        <taxon>eudicotyledons</taxon>
        <taxon>Gunneridae</taxon>
        <taxon>Pentapetalae</taxon>
        <taxon>rosids</taxon>
        <taxon>malvids</taxon>
        <taxon>Brassicales</taxon>
        <taxon>Brassicaceae</taxon>
        <taxon>Brassiceae</taxon>
        <taxon>Brassica</taxon>
    </lineage>
</organism>
<gene>
    <name evidence="1" type="ORF">HID58_028851</name>
</gene>
<evidence type="ECO:0000313" key="1">
    <source>
        <dbReference type="EMBL" id="KAH0914405.1"/>
    </source>
</evidence>
<dbReference type="EMBL" id="JAGKQM010000008">
    <property type="protein sequence ID" value="KAH0914405.1"/>
    <property type="molecule type" value="Genomic_DNA"/>
</dbReference>
<reference evidence="1 2" key="1">
    <citation type="submission" date="2021-05" db="EMBL/GenBank/DDBJ databases">
        <title>Genome Assembly of Synthetic Allotetraploid Brassica napus Reveals Homoeologous Exchanges between Subgenomes.</title>
        <authorList>
            <person name="Davis J.T."/>
        </authorList>
    </citation>
    <scope>NUCLEOTIDE SEQUENCE [LARGE SCALE GENOMIC DNA]</scope>
    <source>
        <strain evidence="2">cv. Da-Ae</strain>
        <tissue evidence="1">Seedling</tissue>
    </source>
</reference>
<evidence type="ECO:0000313" key="2">
    <source>
        <dbReference type="Proteomes" id="UP000824890"/>
    </source>
</evidence>